<dbReference type="Proteomes" id="UP001597458">
    <property type="component" value="Unassembled WGS sequence"/>
</dbReference>
<sequence>MANVFRKWLMISLVIVHIIVGQDVKALANSSDNDNSVYNQFNNQKNDSKKSDHNTNQSQTTHLGPNVFLIFLKLIGALAIVLALIYVLYKLMLKRSKSYQEAGAIRNIGGVSVGHRRSVQLIRVGDEVLVVGVGENVQLLKEIDDRELIKTLTEKKTEPDVFQKNMKKMMEWTVDKTQKKNQPTQSRSFQSIFSDKIKSLQLNREKHLEMAIKEEDNKHE</sequence>
<accession>A0ABW5PPX6</accession>
<keyword evidence="7" id="KW-0282">Flagellum</keyword>
<protein>
    <submittedName>
        <fullName evidence="7">Flagellar biosynthetic protein FliO</fullName>
    </submittedName>
</protein>
<dbReference type="InterPro" id="IPR022781">
    <property type="entry name" value="Flagellar_biosynth_FliO"/>
</dbReference>
<name>A0ABW5PPX6_9BACI</name>
<evidence type="ECO:0000256" key="3">
    <source>
        <dbReference type="ARBA" id="ARBA00022692"/>
    </source>
</evidence>
<dbReference type="RefSeq" id="WP_141189281.1">
    <property type="nucleotide sequence ID" value="NZ_JBHUMR010000008.1"/>
</dbReference>
<comment type="caution">
    <text evidence="7">The sequence shown here is derived from an EMBL/GenBank/DDBJ whole genome shotgun (WGS) entry which is preliminary data.</text>
</comment>
<evidence type="ECO:0000313" key="8">
    <source>
        <dbReference type="Proteomes" id="UP001597458"/>
    </source>
</evidence>
<evidence type="ECO:0000256" key="6">
    <source>
        <dbReference type="SAM" id="Phobius"/>
    </source>
</evidence>
<keyword evidence="8" id="KW-1185">Reference proteome</keyword>
<evidence type="ECO:0000256" key="4">
    <source>
        <dbReference type="ARBA" id="ARBA00022989"/>
    </source>
</evidence>
<organism evidence="7 8">
    <name type="scientific">Terrilactibacillus laevilacticus</name>
    <dbReference type="NCBI Taxonomy" id="1380157"/>
    <lineage>
        <taxon>Bacteria</taxon>
        <taxon>Bacillati</taxon>
        <taxon>Bacillota</taxon>
        <taxon>Bacilli</taxon>
        <taxon>Bacillales</taxon>
        <taxon>Bacillaceae</taxon>
        <taxon>Terrilactibacillus</taxon>
    </lineage>
</organism>
<feature type="transmembrane region" description="Helical" evidence="6">
    <location>
        <begin position="67"/>
        <end position="89"/>
    </location>
</feature>
<evidence type="ECO:0000313" key="7">
    <source>
        <dbReference type="EMBL" id="MFD2616878.1"/>
    </source>
</evidence>
<reference evidence="8" key="1">
    <citation type="journal article" date="2019" name="Int. J. Syst. Evol. Microbiol.">
        <title>The Global Catalogue of Microorganisms (GCM) 10K type strain sequencing project: providing services to taxonomists for standard genome sequencing and annotation.</title>
        <authorList>
            <consortium name="The Broad Institute Genomics Platform"/>
            <consortium name="The Broad Institute Genome Sequencing Center for Infectious Disease"/>
            <person name="Wu L."/>
            <person name="Ma J."/>
        </authorList>
    </citation>
    <scope>NUCLEOTIDE SEQUENCE [LARGE SCALE GENOMIC DNA]</scope>
    <source>
        <strain evidence="8">TISTR 2241</strain>
    </source>
</reference>
<keyword evidence="7" id="KW-0969">Cilium</keyword>
<dbReference type="Pfam" id="PF04347">
    <property type="entry name" value="FliO"/>
    <property type="match status" value="1"/>
</dbReference>
<comment type="subcellular location">
    <subcellularLocation>
        <location evidence="1">Cell membrane</location>
    </subcellularLocation>
</comment>
<proteinExistence type="predicted"/>
<keyword evidence="5 6" id="KW-0472">Membrane</keyword>
<evidence type="ECO:0000256" key="5">
    <source>
        <dbReference type="ARBA" id="ARBA00023136"/>
    </source>
</evidence>
<dbReference type="EMBL" id="JBHUMR010000008">
    <property type="protein sequence ID" value="MFD2616878.1"/>
    <property type="molecule type" value="Genomic_DNA"/>
</dbReference>
<evidence type="ECO:0000256" key="2">
    <source>
        <dbReference type="ARBA" id="ARBA00022475"/>
    </source>
</evidence>
<keyword evidence="7" id="KW-0966">Cell projection</keyword>
<keyword evidence="2" id="KW-1003">Cell membrane</keyword>
<keyword evidence="3 6" id="KW-0812">Transmembrane</keyword>
<keyword evidence="4 6" id="KW-1133">Transmembrane helix</keyword>
<evidence type="ECO:0000256" key="1">
    <source>
        <dbReference type="ARBA" id="ARBA00004236"/>
    </source>
</evidence>
<gene>
    <name evidence="7" type="ORF">ACFSTF_06085</name>
</gene>